<evidence type="ECO:0000313" key="3">
    <source>
        <dbReference type="Proteomes" id="UP001232245"/>
    </source>
</evidence>
<keyword evidence="3" id="KW-1185">Reference proteome</keyword>
<organism evidence="2 3">
    <name type="scientific">Metabacillus niabensis</name>
    <dbReference type="NCBI Taxonomy" id="324854"/>
    <lineage>
        <taxon>Bacteria</taxon>
        <taxon>Bacillati</taxon>
        <taxon>Bacillota</taxon>
        <taxon>Bacilli</taxon>
        <taxon>Bacillales</taxon>
        <taxon>Bacillaceae</taxon>
        <taxon>Metabacillus</taxon>
    </lineage>
</organism>
<feature type="transmembrane region" description="Helical" evidence="1">
    <location>
        <begin position="7"/>
        <end position="28"/>
    </location>
</feature>
<feature type="transmembrane region" description="Helical" evidence="1">
    <location>
        <begin position="72"/>
        <end position="92"/>
    </location>
</feature>
<name>A0ABT9Z170_9BACI</name>
<keyword evidence="1" id="KW-0472">Membrane</keyword>
<accession>A0ABT9Z170</accession>
<reference evidence="2 3" key="1">
    <citation type="submission" date="2023-07" db="EMBL/GenBank/DDBJ databases">
        <title>Genomic Encyclopedia of Type Strains, Phase IV (KMG-IV): sequencing the most valuable type-strain genomes for metagenomic binning, comparative biology and taxonomic classification.</title>
        <authorList>
            <person name="Goeker M."/>
        </authorList>
    </citation>
    <scope>NUCLEOTIDE SEQUENCE [LARGE SCALE GENOMIC DNA]</scope>
    <source>
        <strain evidence="2 3">DSM 17723</strain>
    </source>
</reference>
<evidence type="ECO:0000313" key="2">
    <source>
        <dbReference type="EMBL" id="MDQ0226000.1"/>
    </source>
</evidence>
<keyword evidence="1" id="KW-0812">Transmembrane</keyword>
<feature type="transmembrane region" description="Helical" evidence="1">
    <location>
        <begin position="40"/>
        <end position="60"/>
    </location>
</feature>
<sequence>MNSLVKGFYSLFTVIISITLFGVLLYFLQSGKLEYAPSSILLLISPLVLALSGIVKYMFFTNKASINSRKEFTLQLLVISSLLFFVSLYFLITNFNNSHLSLAGIYLVCTVSIIYDLLDSKKRMKTNNI</sequence>
<evidence type="ECO:0000256" key="1">
    <source>
        <dbReference type="SAM" id="Phobius"/>
    </source>
</evidence>
<feature type="transmembrane region" description="Helical" evidence="1">
    <location>
        <begin position="98"/>
        <end position="118"/>
    </location>
</feature>
<proteinExistence type="predicted"/>
<protein>
    <submittedName>
        <fullName evidence="2">Membrane protein</fullName>
    </submittedName>
</protein>
<comment type="caution">
    <text evidence="2">The sequence shown here is derived from an EMBL/GenBank/DDBJ whole genome shotgun (WGS) entry which is preliminary data.</text>
</comment>
<gene>
    <name evidence="2" type="ORF">J2S02_002344</name>
</gene>
<keyword evidence="1" id="KW-1133">Transmembrane helix</keyword>
<dbReference type="EMBL" id="JAUSTZ010000003">
    <property type="protein sequence ID" value="MDQ0226000.1"/>
    <property type="molecule type" value="Genomic_DNA"/>
</dbReference>
<dbReference type="Proteomes" id="UP001232245">
    <property type="component" value="Unassembled WGS sequence"/>
</dbReference>